<evidence type="ECO:0000313" key="2">
    <source>
        <dbReference type="Proteomes" id="UP001469553"/>
    </source>
</evidence>
<evidence type="ECO:0008006" key="3">
    <source>
        <dbReference type="Google" id="ProtNLM"/>
    </source>
</evidence>
<gene>
    <name evidence="1" type="ORF">AMECASPLE_010335</name>
</gene>
<dbReference type="Proteomes" id="UP001469553">
    <property type="component" value="Unassembled WGS sequence"/>
</dbReference>
<dbReference type="EMBL" id="JAHRIP010057025">
    <property type="protein sequence ID" value="MEQ2302794.1"/>
    <property type="molecule type" value="Genomic_DNA"/>
</dbReference>
<proteinExistence type="predicted"/>
<comment type="caution">
    <text evidence="1">The sequence shown here is derived from an EMBL/GenBank/DDBJ whole genome shotgun (WGS) entry which is preliminary data.</text>
</comment>
<name>A0ABV0ZAA1_9TELE</name>
<reference evidence="1 2" key="1">
    <citation type="submission" date="2021-06" db="EMBL/GenBank/DDBJ databases">
        <authorList>
            <person name="Palmer J.M."/>
        </authorList>
    </citation>
    <scope>NUCLEOTIDE SEQUENCE [LARGE SCALE GENOMIC DNA]</scope>
    <source>
        <strain evidence="1 2">AS_MEX2019</strain>
        <tissue evidence="1">Muscle</tissue>
    </source>
</reference>
<organism evidence="1 2">
    <name type="scientific">Ameca splendens</name>
    <dbReference type="NCBI Taxonomy" id="208324"/>
    <lineage>
        <taxon>Eukaryota</taxon>
        <taxon>Metazoa</taxon>
        <taxon>Chordata</taxon>
        <taxon>Craniata</taxon>
        <taxon>Vertebrata</taxon>
        <taxon>Euteleostomi</taxon>
        <taxon>Actinopterygii</taxon>
        <taxon>Neopterygii</taxon>
        <taxon>Teleostei</taxon>
        <taxon>Neoteleostei</taxon>
        <taxon>Acanthomorphata</taxon>
        <taxon>Ovalentaria</taxon>
        <taxon>Atherinomorphae</taxon>
        <taxon>Cyprinodontiformes</taxon>
        <taxon>Goodeidae</taxon>
        <taxon>Ameca</taxon>
    </lineage>
</organism>
<sequence>MCFVDLLKAFDRVPRGILSGVLLEYRVPGPLIRALPVPRTHHFLKPEMVLTQKECSEEAPNETLLLEATQEVQTSTGAAGHVLHCHNSVCPISVHLSVVWLIHKIGQVQTATNNQVCRENHQG</sequence>
<keyword evidence="2" id="KW-1185">Reference proteome</keyword>
<accession>A0ABV0ZAA1</accession>
<evidence type="ECO:0000313" key="1">
    <source>
        <dbReference type="EMBL" id="MEQ2302794.1"/>
    </source>
</evidence>
<protein>
    <recommendedName>
        <fullName evidence="3">Reverse transcriptase domain-containing protein</fullName>
    </recommendedName>
</protein>